<evidence type="ECO:0000313" key="2">
    <source>
        <dbReference type="Proteomes" id="UP000304912"/>
    </source>
</evidence>
<dbReference type="EMBL" id="CP039853">
    <property type="protein sequence ID" value="QCZ95295.1"/>
    <property type="molecule type" value="Genomic_DNA"/>
</dbReference>
<name>A0A5B7YIC2_9ALTE</name>
<dbReference type="OrthoDB" id="5734899at2"/>
<dbReference type="KEGG" id="salk:FBQ74_17250"/>
<organism evidence="1 2">
    <name type="scientific">Salinimonas iocasae</name>
    <dbReference type="NCBI Taxonomy" id="2572577"/>
    <lineage>
        <taxon>Bacteria</taxon>
        <taxon>Pseudomonadati</taxon>
        <taxon>Pseudomonadota</taxon>
        <taxon>Gammaproteobacteria</taxon>
        <taxon>Alteromonadales</taxon>
        <taxon>Alteromonadaceae</taxon>
        <taxon>Alteromonas/Salinimonas group</taxon>
        <taxon>Salinimonas</taxon>
    </lineage>
</organism>
<keyword evidence="2" id="KW-1185">Reference proteome</keyword>
<dbReference type="AlphaFoldDB" id="A0A5B7YIC2"/>
<protein>
    <submittedName>
        <fullName evidence="1">Uncharacterized protein</fullName>
    </submittedName>
</protein>
<proteinExistence type="predicted"/>
<reference evidence="1 2" key="1">
    <citation type="submission" date="2019-04" db="EMBL/GenBank/DDBJ databases">
        <title>Salinimonas iocasae sp. nov., a halophilic bacterium isolated from the outer tube casing of tubeworms in Okinawa Trough.</title>
        <authorList>
            <person name="Zhang H."/>
            <person name="Wang H."/>
            <person name="Li C."/>
        </authorList>
    </citation>
    <scope>NUCLEOTIDE SEQUENCE [LARGE SCALE GENOMIC DNA]</scope>
    <source>
        <strain evidence="1 2">KX18D6</strain>
        <plasmid evidence="1 2">plas12</plasmid>
    </source>
</reference>
<evidence type="ECO:0000313" key="1">
    <source>
        <dbReference type="EMBL" id="QCZ95295.1"/>
    </source>
</evidence>
<geneLocation type="plasmid" evidence="1 2">
    <name>plas12</name>
</geneLocation>
<keyword evidence="1" id="KW-0614">Plasmid</keyword>
<dbReference type="RefSeq" id="WP_139758022.1">
    <property type="nucleotide sequence ID" value="NZ_CP039853.1"/>
</dbReference>
<gene>
    <name evidence="1" type="ORF">FBQ74_17250</name>
</gene>
<sequence length="111" mass="12967">MVDTTKKNKGNVLCIDGIHIPLPDDAKFVMQEPNGVWYWTTRRPRFIFDEYEKTKEIGWMHKKNPVFVESEYKHQKPLITELTAPSWMETLQRVVTAELMPAQRFLVGSAS</sequence>
<dbReference type="Proteomes" id="UP000304912">
    <property type="component" value="Plasmid plas12"/>
</dbReference>
<accession>A0A5B7YIC2</accession>